<accession>A0AAD4DWX6</accession>
<evidence type="ECO:0000313" key="1">
    <source>
        <dbReference type="EMBL" id="KAG1894379.1"/>
    </source>
</evidence>
<dbReference type="AlphaFoldDB" id="A0AAD4DWX6"/>
<sequence length="187" mass="20642">MSSSASNPDHLALPSLEESFASQDDFDNHAVSPLWRSLYVLATSPAAVNKSTVTCVPNANNPRPLRGMGDNTEYWVNHSGELFTFKFPATLDFDGQFDHTRPYFNLPHTGLDLNVLKKMHAQFEVRPLDVKAMDTYPEEAIKCSSATLDMLNVLHGEADDARNALLPAVETTIQRGTNNAPSCIYNS</sequence>
<name>A0AAD4DWX6_9AGAM</name>
<reference evidence="1" key="1">
    <citation type="journal article" date="2020" name="New Phytol.">
        <title>Comparative genomics reveals dynamic genome evolution in host specialist ectomycorrhizal fungi.</title>
        <authorList>
            <person name="Lofgren L.A."/>
            <person name="Nguyen N.H."/>
            <person name="Vilgalys R."/>
            <person name="Ruytinx J."/>
            <person name="Liao H.L."/>
            <person name="Branco S."/>
            <person name="Kuo A."/>
            <person name="LaButti K."/>
            <person name="Lipzen A."/>
            <person name="Andreopoulos W."/>
            <person name="Pangilinan J."/>
            <person name="Riley R."/>
            <person name="Hundley H."/>
            <person name="Na H."/>
            <person name="Barry K."/>
            <person name="Grigoriev I.V."/>
            <person name="Stajich J.E."/>
            <person name="Kennedy P.G."/>
        </authorList>
    </citation>
    <scope>NUCLEOTIDE SEQUENCE</scope>
    <source>
        <strain evidence="1">FC203</strain>
    </source>
</reference>
<dbReference type="Proteomes" id="UP001195769">
    <property type="component" value="Unassembled WGS sequence"/>
</dbReference>
<organism evidence="1 2">
    <name type="scientific">Suillus fuscotomentosus</name>
    <dbReference type="NCBI Taxonomy" id="1912939"/>
    <lineage>
        <taxon>Eukaryota</taxon>
        <taxon>Fungi</taxon>
        <taxon>Dikarya</taxon>
        <taxon>Basidiomycota</taxon>
        <taxon>Agaricomycotina</taxon>
        <taxon>Agaricomycetes</taxon>
        <taxon>Agaricomycetidae</taxon>
        <taxon>Boletales</taxon>
        <taxon>Suillineae</taxon>
        <taxon>Suillaceae</taxon>
        <taxon>Suillus</taxon>
    </lineage>
</organism>
<dbReference type="RefSeq" id="XP_041219955.1">
    <property type="nucleotide sequence ID" value="XM_041368108.1"/>
</dbReference>
<dbReference type="GeneID" id="64662406"/>
<gene>
    <name evidence="1" type="ORF">F5891DRAFT_1195360</name>
</gene>
<comment type="caution">
    <text evidence="1">The sequence shown here is derived from an EMBL/GenBank/DDBJ whole genome shotgun (WGS) entry which is preliminary data.</text>
</comment>
<dbReference type="EMBL" id="JABBWK010000081">
    <property type="protein sequence ID" value="KAG1894379.1"/>
    <property type="molecule type" value="Genomic_DNA"/>
</dbReference>
<proteinExistence type="predicted"/>
<protein>
    <submittedName>
        <fullName evidence="1">Uncharacterized protein</fullName>
    </submittedName>
</protein>
<keyword evidence="2" id="KW-1185">Reference proteome</keyword>
<evidence type="ECO:0000313" key="2">
    <source>
        <dbReference type="Proteomes" id="UP001195769"/>
    </source>
</evidence>